<proteinExistence type="predicted"/>
<gene>
    <name evidence="2" type="ORF">FHR04_20460</name>
    <name evidence="1" type="ORF">HNQ04_004174</name>
</gene>
<organism evidence="2 3">
    <name type="scientific">Deinococcus radiopugnans ATCC 19172</name>
    <dbReference type="NCBI Taxonomy" id="585398"/>
    <lineage>
        <taxon>Bacteria</taxon>
        <taxon>Thermotogati</taxon>
        <taxon>Deinococcota</taxon>
        <taxon>Deinococci</taxon>
        <taxon>Deinococcales</taxon>
        <taxon>Deinococcaceae</taxon>
        <taxon>Deinococcus</taxon>
    </lineage>
</organism>
<keyword evidence="4" id="KW-1185">Reference proteome</keyword>
<reference evidence="2 3" key="1">
    <citation type="submission" date="2019-06" db="EMBL/GenBank/DDBJ databases">
        <title>Genome sequence of Deinococcus radiopugnans ATCC 19172.</title>
        <authorList>
            <person name="Maclea K.S."/>
            <person name="Maynard C.R."/>
        </authorList>
    </citation>
    <scope>NUCLEOTIDE SEQUENCE [LARGE SCALE GENOMIC DNA]</scope>
    <source>
        <strain evidence="2 3">ATCC 19172</strain>
    </source>
</reference>
<evidence type="ECO:0000313" key="3">
    <source>
        <dbReference type="Proteomes" id="UP000313988"/>
    </source>
</evidence>
<accession>A0A5C4XHE1</accession>
<evidence type="ECO:0000313" key="4">
    <source>
        <dbReference type="Proteomes" id="UP000629870"/>
    </source>
</evidence>
<sequence length="339" mass="38869">MYIALRILNPISWKVTKSDPLLWPVSERSNLRMLDPMFTQYLSINHDDYPFGKGSGTNVCVVRDGQYYAINTDIILEFDDPSENIYDMQEIFSDLLSRVAFRTKQFRIARPKYDFMLHGSGFVPLENTCIEIVPVKAAITDFLIKTAISNDDFQEILKDPKEKDVYTGIFLSAIDSYFDGDYTNTFLYCGMACEIALGLSCDIDYQQAVDEHKSGIIGRFRIENITTAKGIIFKDPIYEHLKNASFPVKLRSLLLYCKGKSLFIDKEKLFSTISKIYLTRNKIVHTGSVEEEKNAYSINQKNALEAIANVAEFLKWLDLDDNFPTPQNVDGELKWILTR</sequence>
<dbReference type="RefSeq" id="WP_139405025.1">
    <property type="nucleotide sequence ID" value="NZ_JACHEW010000050.1"/>
</dbReference>
<reference evidence="1 4" key="2">
    <citation type="submission" date="2020-08" db="EMBL/GenBank/DDBJ databases">
        <title>Genomic Encyclopedia of Type Strains, Phase IV (KMG-IV): sequencing the most valuable type-strain genomes for metagenomic binning, comparative biology and taxonomic classification.</title>
        <authorList>
            <person name="Goeker M."/>
        </authorList>
    </citation>
    <scope>NUCLEOTIDE SEQUENCE [LARGE SCALE GENOMIC DNA]</scope>
    <source>
        <strain evidence="1 4">DSM 12027</strain>
    </source>
</reference>
<evidence type="ECO:0000313" key="1">
    <source>
        <dbReference type="EMBL" id="MBB6018892.1"/>
    </source>
</evidence>
<comment type="caution">
    <text evidence="2">The sequence shown here is derived from an EMBL/GenBank/DDBJ whole genome shotgun (WGS) entry which is preliminary data.</text>
</comment>
<dbReference type="Proteomes" id="UP000313988">
    <property type="component" value="Unassembled WGS sequence"/>
</dbReference>
<dbReference type="AlphaFoldDB" id="A0A5C4XHE1"/>
<dbReference type="EMBL" id="VDMO01000051">
    <property type="protein sequence ID" value="TNM61984.1"/>
    <property type="molecule type" value="Genomic_DNA"/>
</dbReference>
<protein>
    <recommendedName>
        <fullName evidence="5">Apea-like HEPN domain-containing protein</fullName>
    </recommendedName>
</protein>
<evidence type="ECO:0008006" key="5">
    <source>
        <dbReference type="Google" id="ProtNLM"/>
    </source>
</evidence>
<evidence type="ECO:0000313" key="2">
    <source>
        <dbReference type="EMBL" id="TNM61984.1"/>
    </source>
</evidence>
<dbReference type="EMBL" id="JACHEW010000050">
    <property type="protein sequence ID" value="MBB6018892.1"/>
    <property type="molecule type" value="Genomic_DNA"/>
</dbReference>
<name>A0A5C4XHE1_9DEIO</name>
<dbReference type="Proteomes" id="UP000629870">
    <property type="component" value="Unassembled WGS sequence"/>
</dbReference>